<proteinExistence type="predicted"/>
<feature type="signal peptide" evidence="1">
    <location>
        <begin position="1"/>
        <end position="26"/>
    </location>
</feature>
<name>A0A1M7TE99_9BRAD</name>
<dbReference type="EMBL" id="LT670849">
    <property type="protein sequence ID" value="SHN69007.1"/>
    <property type="molecule type" value="Genomic_DNA"/>
</dbReference>
<keyword evidence="3" id="KW-1185">Reference proteome</keyword>
<dbReference type="AlphaFoldDB" id="A0A1M7TE99"/>
<sequence>MRKTMVSALGILLIAGSAALTTSASARPAHRTAANELFQNSYNSIDGTASTSCSHEPGNPYTPETDYMAWSAWRAHGAWDSRNDCR</sequence>
<accession>A0A1M7TE99</accession>
<organism evidence="2 3">
    <name type="scientific">Bradyrhizobium erythrophlei</name>
    <dbReference type="NCBI Taxonomy" id="1437360"/>
    <lineage>
        <taxon>Bacteria</taxon>
        <taxon>Pseudomonadati</taxon>
        <taxon>Pseudomonadota</taxon>
        <taxon>Alphaproteobacteria</taxon>
        <taxon>Hyphomicrobiales</taxon>
        <taxon>Nitrobacteraceae</taxon>
        <taxon>Bradyrhizobium</taxon>
    </lineage>
</organism>
<keyword evidence="1" id="KW-0732">Signal</keyword>
<evidence type="ECO:0000313" key="3">
    <source>
        <dbReference type="Proteomes" id="UP000184096"/>
    </source>
</evidence>
<evidence type="ECO:0000256" key="1">
    <source>
        <dbReference type="SAM" id="SignalP"/>
    </source>
</evidence>
<gene>
    <name evidence="2" type="ORF">SAMN05444170_1478</name>
</gene>
<dbReference type="Proteomes" id="UP000184096">
    <property type="component" value="Chromosome I"/>
</dbReference>
<feature type="chain" id="PRO_5013042820" evidence="1">
    <location>
        <begin position="27"/>
        <end position="86"/>
    </location>
</feature>
<protein>
    <submittedName>
        <fullName evidence="2">Uncharacterized protein</fullName>
    </submittedName>
</protein>
<reference evidence="3" key="1">
    <citation type="submission" date="2016-11" db="EMBL/GenBank/DDBJ databases">
        <authorList>
            <person name="Varghese N."/>
            <person name="Submissions S."/>
        </authorList>
    </citation>
    <scope>NUCLEOTIDE SEQUENCE [LARGE SCALE GENOMIC DNA]</scope>
    <source>
        <strain evidence="3">GAS401</strain>
    </source>
</reference>
<evidence type="ECO:0000313" key="2">
    <source>
        <dbReference type="EMBL" id="SHN69007.1"/>
    </source>
</evidence>
<dbReference type="RefSeq" id="WP_156898428.1">
    <property type="nucleotide sequence ID" value="NZ_LT670849.1"/>
</dbReference>